<evidence type="ECO:0000313" key="1">
    <source>
        <dbReference type="EMBL" id="KAJ7540558.1"/>
    </source>
</evidence>
<organism evidence="1 2">
    <name type="scientific">Diphasiastrum complanatum</name>
    <name type="common">Issler's clubmoss</name>
    <name type="synonym">Lycopodium complanatum</name>
    <dbReference type="NCBI Taxonomy" id="34168"/>
    <lineage>
        <taxon>Eukaryota</taxon>
        <taxon>Viridiplantae</taxon>
        <taxon>Streptophyta</taxon>
        <taxon>Embryophyta</taxon>
        <taxon>Tracheophyta</taxon>
        <taxon>Lycopodiopsida</taxon>
        <taxon>Lycopodiales</taxon>
        <taxon>Lycopodiaceae</taxon>
        <taxon>Lycopodioideae</taxon>
        <taxon>Diphasiastrum</taxon>
    </lineage>
</organism>
<evidence type="ECO:0000313" key="2">
    <source>
        <dbReference type="Proteomes" id="UP001162992"/>
    </source>
</evidence>
<dbReference type="Proteomes" id="UP001162992">
    <property type="component" value="Chromosome 10"/>
</dbReference>
<dbReference type="EMBL" id="CM055101">
    <property type="protein sequence ID" value="KAJ7540558.1"/>
    <property type="molecule type" value="Genomic_DNA"/>
</dbReference>
<protein>
    <submittedName>
        <fullName evidence="1">Uncharacterized protein</fullName>
    </submittedName>
</protein>
<gene>
    <name evidence="1" type="ORF">O6H91_10G021400</name>
</gene>
<reference evidence="2" key="1">
    <citation type="journal article" date="2024" name="Proc. Natl. Acad. Sci. U.S.A.">
        <title>Extraordinary preservation of gene collinearity over three hundred million years revealed in homosporous lycophytes.</title>
        <authorList>
            <person name="Li C."/>
            <person name="Wickell D."/>
            <person name="Kuo L.Y."/>
            <person name="Chen X."/>
            <person name="Nie B."/>
            <person name="Liao X."/>
            <person name="Peng D."/>
            <person name="Ji J."/>
            <person name="Jenkins J."/>
            <person name="Williams M."/>
            <person name="Shu S."/>
            <person name="Plott C."/>
            <person name="Barry K."/>
            <person name="Rajasekar S."/>
            <person name="Grimwood J."/>
            <person name="Han X."/>
            <person name="Sun S."/>
            <person name="Hou Z."/>
            <person name="He W."/>
            <person name="Dai G."/>
            <person name="Sun C."/>
            <person name="Schmutz J."/>
            <person name="Leebens-Mack J.H."/>
            <person name="Li F.W."/>
            <person name="Wang L."/>
        </authorList>
    </citation>
    <scope>NUCLEOTIDE SEQUENCE [LARGE SCALE GENOMIC DNA]</scope>
    <source>
        <strain evidence="2">cv. PW_Plant_1</strain>
    </source>
</reference>
<keyword evidence="2" id="KW-1185">Reference proteome</keyword>
<comment type="caution">
    <text evidence="1">The sequence shown here is derived from an EMBL/GenBank/DDBJ whole genome shotgun (WGS) entry which is preliminary data.</text>
</comment>
<accession>A0ACC2CEV7</accession>
<name>A0ACC2CEV7_DIPCM</name>
<proteinExistence type="predicted"/>
<sequence>MMTTMESKLKEQSNFWEVPLSKENIYFVDSPKSTAFQYLLFALENSTAVGLDAEWKPVTGQTAGASSPRISILQIASRFYDYPHSWKEMERLSLNSTKHWNNEVRARDASVTCQESREEGCILDESKEEEFDIEEDNIVDNENLVLNVFAAMSLEEIAERDERHKENFSEKEAVFILDMLILPPRAFNAALRNLLRCSKILKLGFKFQQDLLYLADSFPGSDSEACFHKAEPYVDVGKLYRHIVGSKFLHKHRGKKIFGESISLATVCEAVLGASLCKDMQCSNWEQRPLTTEQITYAAADAYCLLAIYDALKEKALRNLNFCEGGQAEGQTMFSMSPKVGIAELLQPAEEKDNADAGIVFQQKNGLASSIFDVRFTNASPSWYRIFEGQRMSISMAVQVSPEIHSSYVKKDTSIIEKFGERLLAYGRVEAAKSDRRKARSRRARQAGRRESGRQVDDDVVWQGPPPWDPTIGGDGSPKFLCDSMIEGLARQLRCVGIDTAYPRRGKVEARELVEQAQKEGRVLLTRDMKLLHRHLVPPNLAYRVKSLPKQDQLAEIIKTFKLTITEDQLLSRCIKCNGELVPDALTLEEALSANPWDQVFPPLAHENGFLFWQCSVCRHLYWQGQQFHHAMKQFSTICNGLPSL</sequence>